<protein>
    <submittedName>
        <fullName evidence="1">Uncharacterized protein</fullName>
    </submittedName>
</protein>
<dbReference type="EMBL" id="BQXO01000002">
    <property type="protein sequence ID" value="GKT05676.1"/>
    <property type="molecule type" value="Genomic_DNA"/>
</dbReference>
<comment type="caution">
    <text evidence="1">The sequence shown here is derived from an EMBL/GenBank/DDBJ whole genome shotgun (WGS) entry which is preliminary data.</text>
</comment>
<sequence length="98" mass="11408">MWLIKIYVRGLPALLVLVALFAMHSRGFQTVWAWSWLDTLCVINFGFFSHLWRNGFTLPTKINHPTLHMLWIAMISISENNVAKRVIMIVMAIKPRRG</sequence>
<accession>A0ABQ5JME0</accession>
<keyword evidence="2" id="KW-1185">Reference proteome</keyword>
<proteinExistence type="predicted"/>
<organism evidence="1 2">
    <name type="scientific">Furfurilactobacillus curtus</name>
    <dbReference type="NCBI Taxonomy" id="1746200"/>
    <lineage>
        <taxon>Bacteria</taxon>
        <taxon>Bacillati</taxon>
        <taxon>Bacillota</taxon>
        <taxon>Bacilli</taxon>
        <taxon>Lactobacillales</taxon>
        <taxon>Lactobacillaceae</taxon>
        <taxon>Furfurilactobacillus</taxon>
    </lineage>
</organism>
<evidence type="ECO:0000313" key="2">
    <source>
        <dbReference type="Proteomes" id="UP001628078"/>
    </source>
</evidence>
<dbReference type="Proteomes" id="UP001628078">
    <property type="component" value="Unassembled WGS sequence"/>
</dbReference>
<reference evidence="1 2" key="1">
    <citation type="submission" date="2022-03" db="EMBL/GenBank/DDBJ databases">
        <title>Draft genome sequence of Furfurilactobacillus curtus JCM 31185.</title>
        <authorList>
            <person name="Suzuki S."/>
            <person name="Endo A."/>
            <person name="Kajikawa A."/>
        </authorList>
    </citation>
    <scope>NUCLEOTIDE SEQUENCE [LARGE SCALE GENOMIC DNA]</scope>
    <source>
        <strain evidence="1 2">JCM 31185</strain>
    </source>
</reference>
<gene>
    <name evidence="1" type="ORF">JCM31185_09640</name>
</gene>
<name>A0ABQ5JME0_9LACO</name>
<evidence type="ECO:0000313" key="1">
    <source>
        <dbReference type="EMBL" id="GKT05676.1"/>
    </source>
</evidence>